<evidence type="ECO:0000313" key="2">
    <source>
        <dbReference type="Proteomes" id="UP000503336"/>
    </source>
</evidence>
<reference evidence="1 2" key="1">
    <citation type="submission" date="2020-02" db="EMBL/GenBank/DDBJ databases">
        <title>complete genome sequence of Rhodobacteraceae bacterium.</title>
        <authorList>
            <person name="Park J."/>
            <person name="Kim Y.-S."/>
            <person name="Kim K.-H."/>
        </authorList>
    </citation>
    <scope>NUCLEOTIDE SEQUENCE [LARGE SCALE GENOMIC DNA]</scope>
    <source>
        <strain evidence="1 2">RR4-56</strain>
    </source>
</reference>
<accession>A0A7M3T5W8</accession>
<protein>
    <submittedName>
        <fullName evidence="1">Uncharacterized protein</fullName>
    </submittedName>
</protein>
<keyword evidence="2" id="KW-1185">Reference proteome</keyword>
<sequence length="108" mass="11574">MTSYTPRRASPPQLLIEWRRIDVHMAVNANAAGSPASADVLGEAFNASVRGPVSAAWAMPLESFVACGGPRLRVVVSSGASWLLMRLLALGWRVMKPRLRCGDAVTTP</sequence>
<name>A0A7M3T5W8_9RHOB</name>
<dbReference type="RefSeq" id="WP_165102250.1">
    <property type="nucleotide sequence ID" value="NZ_CP049056.1"/>
</dbReference>
<dbReference type="AlphaFoldDB" id="A0A7M3T5W8"/>
<organism evidence="1 2">
    <name type="scientific">Pikeienuella piscinae</name>
    <dbReference type="NCBI Taxonomy" id="2748098"/>
    <lineage>
        <taxon>Bacteria</taxon>
        <taxon>Pseudomonadati</taxon>
        <taxon>Pseudomonadota</taxon>
        <taxon>Alphaproteobacteria</taxon>
        <taxon>Rhodobacterales</taxon>
        <taxon>Paracoccaceae</taxon>
        <taxon>Pikeienuella</taxon>
    </lineage>
</organism>
<dbReference type="KEGG" id="hdh:G5B40_19285"/>
<dbReference type="EMBL" id="CP049056">
    <property type="protein sequence ID" value="QIE57399.1"/>
    <property type="molecule type" value="Genomic_DNA"/>
</dbReference>
<evidence type="ECO:0000313" key="1">
    <source>
        <dbReference type="EMBL" id="QIE57399.1"/>
    </source>
</evidence>
<dbReference type="Proteomes" id="UP000503336">
    <property type="component" value="Chromosome"/>
</dbReference>
<gene>
    <name evidence="1" type="ORF">G5B40_19285</name>
</gene>
<proteinExistence type="predicted"/>